<gene>
    <name evidence="2" type="ORF">BP6252_02722</name>
</gene>
<evidence type="ECO:0000313" key="2">
    <source>
        <dbReference type="EMBL" id="RDW85132.1"/>
    </source>
</evidence>
<dbReference type="SUPFAM" id="SSF51735">
    <property type="entry name" value="NAD(P)-binding Rossmann-fold domains"/>
    <property type="match status" value="1"/>
</dbReference>
<sequence length="257" mass="27587">MKSQLSSDTTIVFVTGASEGIGLQVARTLSTPSLHPNYHVIIGSITTEAGEEAVTLLLKEDPTRCLSTVQIDVTSDTSIQEAAAWILSNFGRVDILINNAGVLLDGLDQSTTSRSLFQRTFEVNLFGAAAVTESLTPLLAASSKAHPKIIFMTSRLGSLAAKANPNDPAAARFFPHYRSSKCALNMVMLHYASVFGEKGWAVYGCDPGITNTDLTREQNDVRKQSVEDGAREVIRLATEGSFEESGRFGNTGGTIAW</sequence>
<dbReference type="PANTHER" id="PTHR43544:SF32">
    <property type="entry name" value="CHAIN DEHYDROGENASE, PUTATIVE (AFU_ORTHOLOGUE AFUA_5G01530)-RELATED"/>
    <property type="match status" value="1"/>
</dbReference>
<dbReference type="GO" id="GO:0005737">
    <property type="term" value="C:cytoplasm"/>
    <property type="evidence" value="ECO:0007669"/>
    <property type="project" value="TreeGrafter"/>
</dbReference>
<dbReference type="Gene3D" id="3.40.50.720">
    <property type="entry name" value="NAD(P)-binding Rossmann-like Domain"/>
    <property type="match status" value="1"/>
</dbReference>
<dbReference type="InterPro" id="IPR002347">
    <property type="entry name" value="SDR_fam"/>
</dbReference>
<dbReference type="PRINTS" id="PR00081">
    <property type="entry name" value="GDHRDH"/>
</dbReference>
<organism evidence="2 3">
    <name type="scientific">Coleophoma cylindrospora</name>
    <dbReference type="NCBI Taxonomy" id="1849047"/>
    <lineage>
        <taxon>Eukaryota</taxon>
        <taxon>Fungi</taxon>
        <taxon>Dikarya</taxon>
        <taxon>Ascomycota</taxon>
        <taxon>Pezizomycotina</taxon>
        <taxon>Leotiomycetes</taxon>
        <taxon>Helotiales</taxon>
        <taxon>Dermateaceae</taxon>
        <taxon>Coleophoma</taxon>
    </lineage>
</organism>
<dbReference type="GO" id="GO:0019748">
    <property type="term" value="P:secondary metabolic process"/>
    <property type="evidence" value="ECO:0007669"/>
    <property type="project" value="TreeGrafter"/>
</dbReference>
<dbReference type="PANTHER" id="PTHR43544">
    <property type="entry name" value="SHORT-CHAIN DEHYDROGENASE/REDUCTASE"/>
    <property type="match status" value="1"/>
</dbReference>
<dbReference type="GO" id="GO:0016491">
    <property type="term" value="F:oxidoreductase activity"/>
    <property type="evidence" value="ECO:0007669"/>
    <property type="project" value="TreeGrafter"/>
</dbReference>
<keyword evidence="3" id="KW-1185">Reference proteome</keyword>
<dbReference type="EMBL" id="PDLM01000002">
    <property type="protein sequence ID" value="RDW85132.1"/>
    <property type="molecule type" value="Genomic_DNA"/>
</dbReference>
<evidence type="ECO:0008006" key="4">
    <source>
        <dbReference type="Google" id="ProtNLM"/>
    </source>
</evidence>
<reference evidence="2 3" key="1">
    <citation type="journal article" date="2018" name="IMA Fungus">
        <title>IMA Genome-F 9: Draft genome sequence of Annulohypoxylon stygium, Aspergillus mulundensis, Berkeleyomyces basicola (syn. Thielaviopsis basicola), Ceratocystis smalleyi, two Cercospora beticola strains, Coleophoma cylindrospora, Fusarium fracticaudum, Phialophora cf. hyalina, and Morchella septimelata.</title>
        <authorList>
            <person name="Wingfield B.D."/>
            <person name="Bills G.F."/>
            <person name="Dong Y."/>
            <person name="Huang W."/>
            <person name="Nel W.J."/>
            <person name="Swalarsk-Parry B.S."/>
            <person name="Vaghefi N."/>
            <person name="Wilken P.M."/>
            <person name="An Z."/>
            <person name="de Beer Z.W."/>
            <person name="De Vos L."/>
            <person name="Chen L."/>
            <person name="Duong T.A."/>
            <person name="Gao Y."/>
            <person name="Hammerbacher A."/>
            <person name="Kikkert J.R."/>
            <person name="Li Y."/>
            <person name="Li H."/>
            <person name="Li K."/>
            <person name="Li Q."/>
            <person name="Liu X."/>
            <person name="Ma X."/>
            <person name="Naidoo K."/>
            <person name="Pethybridge S.J."/>
            <person name="Sun J."/>
            <person name="Steenkamp E.T."/>
            <person name="van der Nest M.A."/>
            <person name="van Wyk S."/>
            <person name="Wingfield M.J."/>
            <person name="Xiong C."/>
            <person name="Yue Q."/>
            <person name="Zhang X."/>
        </authorList>
    </citation>
    <scope>NUCLEOTIDE SEQUENCE [LARGE SCALE GENOMIC DNA]</scope>
    <source>
        <strain evidence="2 3">BP6252</strain>
    </source>
</reference>
<evidence type="ECO:0000256" key="1">
    <source>
        <dbReference type="ARBA" id="ARBA00006484"/>
    </source>
</evidence>
<dbReference type="Proteomes" id="UP000256645">
    <property type="component" value="Unassembled WGS sequence"/>
</dbReference>
<proteinExistence type="inferred from homology"/>
<comment type="caution">
    <text evidence="2">The sequence shown here is derived from an EMBL/GenBank/DDBJ whole genome shotgun (WGS) entry which is preliminary data.</text>
</comment>
<accession>A0A3D8SFP1</accession>
<protein>
    <recommendedName>
        <fullName evidence="4">Short chain dehydrogenase</fullName>
    </recommendedName>
</protein>
<dbReference type="InterPro" id="IPR036291">
    <property type="entry name" value="NAD(P)-bd_dom_sf"/>
</dbReference>
<name>A0A3D8SFP1_9HELO</name>
<dbReference type="STRING" id="1849047.A0A3D8SFP1"/>
<comment type="similarity">
    <text evidence="1">Belongs to the short-chain dehydrogenases/reductases (SDR) family.</text>
</comment>
<dbReference type="AlphaFoldDB" id="A0A3D8SFP1"/>
<evidence type="ECO:0000313" key="3">
    <source>
        <dbReference type="Proteomes" id="UP000256645"/>
    </source>
</evidence>
<dbReference type="Pfam" id="PF00106">
    <property type="entry name" value="adh_short"/>
    <property type="match status" value="1"/>
</dbReference>
<dbReference type="OrthoDB" id="1933717at2759"/>
<dbReference type="InterPro" id="IPR051468">
    <property type="entry name" value="Fungal_SecMetab_SDRs"/>
</dbReference>